<keyword evidence="3" id="KW-0812">Transmembrane</keyword>
<reference evidence="4" key="1">
    <citation type="submission" date="2022-02" db="EMBL/GenBank/DDBJ databases">
        <authorList>
            <person name="Giguere J D."/>
        </authorList>
    </citation>
    <scope>NUCLEOTIDE SEQUENCE</scope>
    <source>
        <strain evidence="4">CCAP 1055/1</strain>
    </source>
</reference>
<evidence type="ECO:0000313" key="4">
    <source>
        <dbReference type="EMBL" id="CAG9280764.1"/>
    </source>
</evidence>
<feature type="compositionally biased region" description="Basic and acidic residues" evidence="2">
    <location>
        <begin position="21"/>
        <end position="38"/>
    </location>
</feature>
<dbReference type="GO" id="GO:0000030">
    <property type="term" value="F:mannosyltransferase activity"/>
    <property type="evidence" value="ECO:0007669"/>
    <property type="project" value="TreeGrafter"/>
</dbReference>
<dbReference type="SUPFAM" id="SSF53448">
    <property type="entry name" value="Nucleotide-diphospho-sugar transferases"/>
    <property type="match status" value="1"/>
</dbReference>
<dbReference type="Proteomes" id="UP000836788">
    <property type="component" value="Chromosome 13"/>
</dbReference>
<evidence type="ECO:0000256" key="2">
    <source>
        <dbReference type="SAM" id="MobiDB-lite"/>
    </source>
</evidence>
<organism evidence="4">
    <name type="scientific">Phaeodactylum tricornutum</name>
    <name type="common">Diatom</name>
    <dbReference type="NCBI Taxonomy" id="2850"/>
    <lineage>
        <taxon>Eukaryota</taxon>
        <taxon>Sar</taxon>
        <taxon>Stramenopiles</taxon>
        <taxon>Ochrophyta</taxon>
        <taxon>Bacillariophyta</taxon>
        <taxon>Bacillariophyceae</taxon>
        <taxon>Bacillariophycidae</taxon>
        <taxon>Naviculales</taxon>
        <taxon>Phaeodactylaceae</taxon>
        <taxon>Phaeodactylum</taxon>
    </lineage>
</organism>
<proteinExistence type="predicted"/>
<dbReference type="PANTHER" id="PTHR32385:SF15">
    <property type="entry name" value="INOSITOL PHOSPHOCERAMIDE MANNOSYLTRANSFERASE 1"/>
    <property type="match status" value="1"/>
</dbReference>
<name>A0A8J9X2H5_PHATR</name>
<evidence type="ECO:0000256" key="3">
    <source>
        <dbReference type="SAM" id="Phobius"/>
    </source>
</evidence>
<dbReference type="InterPro" id="IPR051706">
    <property type="entry name" value="Glycosyltransferase_domain"/>
</dbReference>
<feature type="compositionally biased region" description="Basic residues" evidence="2">
    <location>
        <begin position="428"/>
        <end position="441"/>
    </location>
</feature>
<dbReference type="Pfam" id="PF04488">
    <property type="entry name" value="Gly_transf_sug"/>
    <property type="match status" value="1"/>
</dbReference>
<keyword evidence="3" id="KW-1133">Transmembrane helix</keyword>
<feature type="compositionally biased region" description="Basic and acidic residues" evidence="2">
    <location>
        <begin position="442"/>
        <end position="453"/>
    </location>
</feature>
<feature type="region of interest" description="Disordered" evidence="2">
    <location>
        <begin position="1"/>
        <end position="74"/>
    </location>
</feature>
<dbReference type="GO" id="GO:0016020">
    <property type="term" value="C:membrane"/>
    <property type="evidence" value="ECO:0007669"/>
    <property type="project" value="GOC"/>
</dbReference>
<keyword evidence="1" id="KW-0808">Transferase</keyword>
<feature type="compositionally biased region" description="Polar residues" evidence="2">
    <location>
        <begin position="39"/>
        <end position="60"/>
    </location>
</feature>
<gene>
    <name evidence="4" type="ORF">PTTT1_LOCUS14364</name>
</gene>
<protein>
    <submittedName>
        <fullName evidence="4">Uncharacterized protein</fullName>
    </submittedName>
</protein>
<dbReference type="AlphaFoldDB" id="A0A8J9X2H5"/>
<dbReference type="GO" id="GO:0051999">
    <property type="term" value="P:mannosyl-inositol phosphorylceramide biosynthetic process"/>
    <property type="evidence" value="ECO:0007669"/>
    <property type="project" value="TreeGrafter"/>
</dbReference>
<dbReference type="EMBL" id="OU594954">
    <property type="protein sequence ID" value="CAG9280764.1"/>
    <property type="molecule type" value="Genomic_DNA"/>
</dbReference>
<keyword evidence="3" id="KW-0472">Membrane</keyword>
<dbReference type="PANTHER" id="PTHR32385">
    <property type="entry name" value="MANNOSYL PHOSPHORYLINOSITOL CERAMIDE SYNTHASE"/>
    <property type="match status" value="1"/>
</dbReference>
<accession>A0A8J9X2H5</accession>
<dbReference type="InterPro" id="IPR029044">
    <property type="entry name" value="Nucleotide-diphossugar_trans"/>
</dbReference>
<feature type="transmembrane region" description="Helical" evidence="3">
    <location>
        <begin position="80"/>
        <end position="98"/>
    </location>
</feature>
<evidence type="ECO:0000256" key="1">
    <source>
        <dbReference type="ARBA" id="ARBA00022679"/>
    </source>
</evidence>
<dbReference type="Gene3D" id="3.90.550.20">
    <property type="match status" value="1"/>
</dbReference>
<dbReference type="InterPro" id="IPR007577">
    <property type="entry name" value="GlycoTrfase_DXD_sugar-bd_CS"/>
</dbReference>
<sequence length="490" mass="56088">MSSWTLQTRRRSHRILPLHTESTDAKRTSTAPRHHDSRTSQSLRSFPNTDGRNNSLTSFDRLSPEDDSLKRSKKARSKRISRYLVGCFSLLVILGKFTTNFRGQSSTQDVHFTSTHGSVKASPDAVFSVNGTSSYKLDTLPLIPEDHHRHKVPNIIIFTHYRDFLHEDLPYSMPNVSAAHHQRSHNLTEDQIELLALQANVRASASLHPKAQVRFLTDNDCIESLSHLLDSAEDNADLVAYFRRESIGMFKADLCRGAALYETGGLYFDVDLGVRQNVFEVLKETTRFATVLVHSASNHKGSFFQAFIASTPQHFVLKRYIELFLSYARHELDIDGPLGVILLQRAYNEMVEERPDIVDTTELWQEVMYRPGFQTNILSDVPPPTWGYRRACKFIVLANKALPLRVPFYSRIAGSRMCPFGFDSRYKTKPKKKKTGKKAKTKTSESDDNQQHFERINRKFAAGSEEQYDELWMNQSNFRAENSAFVEEDE</sequence>
<feature type="region of interest" description="Disordered" evidence="2">
    <location>
        <begin position="428"/>
        <end position="453"/>
    </location>
</feature>